<name>N6YMK4_THASP</name>
<dbReference type="CDD" id="cd18791">
    <property type="entry name" value="SF2_C_RHA"/>
    <property type="match status" value="1"/>
</dbReference>
<proteinExistence type="predicted"/>
<dbReference type="SMART" id="SM00490">
    <property type="entry name" value="HELICc"/>
    <property type="match status" value="1"/>
</dbReference>
<dbReference type="PANTHER" id="PTHR18934">
    <property type="entry name" value="ATP-DEPENDENT RNA HELICASE"/>
    <property type="match status" value="1"/>
</dbReference>
<dbReference type="Gene3D" id="3.40.50.300">
    <property type="entry name" value="P-loop containing nucleotide triphosphate hydrolases"/>
    <property type="match status" value="2"/>
</dbReference>
<dbReference type="InterPro" id="IPR024590">
    <property type="entry name" value="HrpA_C"/>
</dbReference>
<evidence type="ECO:0000313" key="9">
    <source>
        <dbReference type="Proteomes" id="UP000013042"/>
    </source>
</evidence>
<feature type="region of interest" description="Disordered" evidence="5">
    <location>
        <begin position="1"/>
        <end position="21"/>
    </location>
</feature>
<dbReference type="InterPro" id="IPR014001">
    <property type="entry name" value="Helicase_ATP-bd"/>
</dbReference>
<keyword evidence="4" id="KW-0067">ATP-binding</keyword>
<dbReference type="PROSITE" id="PS51192">
    <property type="entry name" value="HELICASE_ATP_BIND_1"/>
    <property type="match status" value="1"/>
</dbReference>
<evidence type="ECO:0000256" key="2">
    <source>
        <dbReference type="ARBA" id="ARBA00022801"/>
    </source>
</evidence>
<feature type="domain" description="Helicase ATP-binding" evidence="6">
    <location>
        <begin position="93"/>
        <end position="256"/>
    </location>
</feature>
<gene>
    <name evidence="8" type="ORF">C665_15748</name>
</gene>
<evidence type="ECO:0000259" key="6">
    <source>
        <dbReference type="PROSITE" id="PS51192"/>
    </source>
</evidence>
<dbReference type="SUPFAM" id="SSF52540">
    <property type="entry name" value="P-loop containing nucleoside triphosphate hydrolases"/>
    <property type="match status" value="1"/>
</dbReference>
<dbReference type="PANTHER" id="PTHR18934:SF99">
    <property type="entry name" value="ATP-DEPENDENT RNA HELICASE DHX37-RELATED"/>
    <property type="match status" value="1"/>
</dbReference>
<dbReference type="Pfam" id="PF21010">
    <property type="entry name" value="HA2_C"/>
    <property type="match status" value="1"/>
</dbReference>
<evidence type="ECO:0000256" key="4">
    <source>
        <dbReference type="ARBA" id="ARBA00022840"/>
    </source>
</evidence>
<sequence length="1431" mass="157578">MRAEHKGARRPSALPNFDDCLSGDRPRLRRMARDLSHPSRADERATAQRLRLRADFDALLERSRAALRARRAALPVPDFPPELPVSGRRDEIATALAAHQVIIVCGETGSGKTTQLPKIAMTLGRGVAGLIGHTQPRRLAARATASRIAQELKSPLGEVVGYKIRFTDKTGERSHVKLMTDGILLAETQTDPLLAAYDTLIIDEAHERSLNIDFLLGYLKTLLPRRPDLKVVVTSATLDAERFARHFADAAGKPAPVIEVSGRLYPIEMRYRPVESEEIDPAAAARSAAKGGREAAKDRSRDLMDALVDAVDEAQRCGPGDVLVFLPGEREIREAAEALRKAHHLPGTEILPLFARQSAQEQARVFSASNGRRVVLSTNVAETSLTVPGIRYVVDTGLARIKRYSPRNKVEQLQVEKIARSAAQQRAGRCGRVMDGICIRLYDEDDFNRRPAHTDPEILRSSLAGVILRMKALKLGAVEDFPFIDAPGARLIGDGYALLAELGAVSDDDERKLTPTGVELAKLPLDPRIGRMILAARDRGALAELLVIAAALSVQDPRERPQDSPGAADQAHARFRGGEQDQKSEFLWYWHLWKAWDEVQRHESSSKQKAWCKKHFLNYMRMREWRDVFAQLHTLCAEHGWKENEQPANYEAIHKALLAGLLGNIGCKVEDASGPQAGAYLGARGIKFWPHPGSALAKKAGKWIMAAEQVETSRLFGRCIARIEPEWVEEVGGHLIKRQVFEPHWSKASGAVRAWERGTLYGLVIYPRRGVAYRDIDPALCRELFIREGLVQGEIAEGPARAMAFLAHNQRLVAEIERLEHKSRRPDVLVDETLIEAFYDSKLPAEVCDLAGLEAWRKPAEKAEPKLLHLSREQLMRHDAEGVTTDRFPPTLEVLGQKLKLAYLHQPGEADDGVTLAVPLAMLNQIPANRCEWLVPGLLEEKVAALMKTVPQKHRHRLQPVAESAAAFMAVFEAGEFDTDEPLLKMLQRFVEERVQLKLPLESFRPENLKPHCFMNFRVIDEHGRLMGQSRNLMELRARFREQVAARFSAAKIGGALAGALSVVGVGGAGGGQGVGAGGAGVSARGAGSDAVAGEVAGRARSGADARDAAADVGGRAGAGQPGGKGSGKAAGDPAGRSAAPAELPAPVLSGFTAWTFGALPELLEVRVAGREVIGFPALHDDGDSVSLRPHDTPEEASRVHRRGLARLFALNLKDQVRAVERLPGLRELALQYMGFGTEAELKARLIEATLGRCCLLEPLPTDADAFAKRCAEAKSRVSLVAQEFMRLTGQLLVEHAALQKRLSGLKTFPEVVADIQGQLGALLPKDFLVAFEWDKLAHFARYLKGAAVRLDKLRNNPARDAQAMAEWKQLAQAWERERLARRRAGVEDPALEEFRWLLEELRVGLYAQELRTPMPVSVKRLQKIWESRPR</sequence>
<dbReference type="Pfam" id="PF07717">
    <property type="entry name" value="OB_NTP_bind"/>
    <property type="match status" value="1"/>
</dbReference>
<dbReference type="Gene3D" id="1.20.120.1080">
    <property type="match status" value="1"/>
</dbReference>
<accession>N6YMK4</accession>
<feature type="compositionally biased region" description="Gly residues" evidence="5">
    <location>
        <begin position="1115"/>
        <end position="1129"/>
    </location>
</feature>
<reference evidence="8 9" key="1">
    <citation type="submission" date="2012-09" db="EMBL/GenBank/DDBJ databases">
        <title>Draft Genome Sequences of 6 Strains from Genus Thauera.</title>
        <authorList>
            <person name="Liu B."/>
            <person name="Shapleigh J.P."/>
            <person name="Frostegard A.H."/>
        </authorList>
    </citation>
    <scope>NUCLEOTIDE SEQUENCE [LARGE SCALE GENOMIC DNA]</scope>
    <source>
        <strain evidence="8 9">S2</strain>
    </source>
</reference>
<evidence type="ECO:0000256" key="5">
    <source>
        <dbReference type="SAM" id="MobiDB-lite"/>
    </source>
</evidence>
<dbReference type="Pfam" id="PF11898">
    <property type="entry name" value="DUF3418"/>
    <property type="match status" value="1"/>
</dbReference>
<dbReference type="SMART" id="SM00847">
    <property type="entry name" value="HA2"/>
    <property type="match status" value="1"/>
</dbReference>
<comment type="caution">
    <text evidence="8">The sequence shown here is derived from an EMBL/GenBank/DDBJ whole genome shotgun (WGS) entry which is preliminary data.</text>
</comment>
<organism evidence="8 9">
    <name type="scientific">Thauera aminoaromatica S2</name>
    <dbReference type="NCBI Taxonomy" id="1234381"/>
    <lineage>
        <taxon>Bacteria</taxon>
        <taxon>Pseudomonadati</taxon>
        <taxon>Pseudomonadota</taxon>
        <taxon>Betaproteobacteria</taxon>
        <taxon>Rhodocyclales</taxon>
        <taxon>Zoogloeaceae</taxon>
        <taxon>Thauera</taxon>
    </lineage>
</organism>
<evidence type="ECO:0000313" key="8">
    <source>
        <dbReference type="EMBL" id="ENO83597.1"/>
    </source>
</evidence>
<dbReference type="GO" id="GO:0003723">
    <property type="term" value="F:RNA binding"/>
    <property type="evidence" value="ECO:0007669"/>
    <property type="project" value="TreeGrafter"/>
</dbReference>
<dbReference type="SMART" id="SM00487">
    <property type="entry name" value="DEXDc"/>
    <property type="match status" value="1"/>
</dbReference>
<dbReference type="GO" id="GO:0003724">
    <property type="term" value="F:RNA helicase activity"/>
    <property type="evidence" value="ECO:0007669"/>
    <property type="project" value="InterPro"/>
</dbReference>
<dbReference type="SMART" id="SM00382">
    <property type="entry name" value="AAA"/>
    <property type="match status" value="1"/>
</dbReference>
<dbReference type="GO" id="GO:0005524">
    <property type="term" value="F:ATP binding"/>
    <property type="evidence" value="ECO:0007669"/>
    <property type="project" value="UniProtKB-KW"/>
</dbReference>
<dbReference type="FunFam" id="1.20.120.1080:FF:000005">
    <property type="entry name" value="ATP-dependent helicase HrpA"/>
    <property type="match status" value="1"/>
</dbReference>
<dbReference type="NCBIfam" id="TIGR01967">
    <property type="entry name" value="DEAH_box_HrpA"/>
    <property type="match status" value="1"/>
</dbReference>
<dbReference type="InterPro" id="IPR010222">
    <property type="entry name" value="RNA_helicase_HrpA"/>
</dbReference>
<dbReference type="EMBL" id="AMXD01000125">
    <property type="protein sequence ID" value="ENO83597.1"/>
    <property type="molecule type" value="Genomic_DNA"/>
</dbReference>
<feature type="region of interest" description="Disordered" evidence="5">
    <location>
        <begin position="557"/>
        <end position="578"/>
    </location>
</feature>
<dbReference type="InterPro" id="IPR003593">
    <property type="entry name" value="AAA+_ATPase"/>
</dbReference>
<feature type="region of interest" description="Disordered" evidence="5">
    <location>
        <begin position="1099"/>
        <end position="1142"/>
    </location>
</feature>
<dbReference type="Pfam" id="PF00270">
    <property type="entry name" value="DEAD"/>
    <property type="match status" value="1"/>
</dbReference>
<dbReference type="PROSITE" id="PS51194">
    <property type="entry name" value="HELICASE_CTER"/>
    <property type="match status" value="1"/>
</dbReference>
<evidence type="ECO:0000256" key="1">
    <source>
        <dbReference type="ARBA" id="ARBA00022741"/>
    </source>
</evidence>
<dbReference type="GO" id="GO:0016787">
    <property type="term" value="F:hydrolase activity"/>
    <property type="evidence" value="ECO:0007669"/>
    <property type="project" value="UniProtKB-KW"/>
</dbReference>
<dbReference type="InterPro" id="IPR011709">
    <property type="entry name" value="DEAD-box_helicase_OB_fold"/>
</dbReference>
<feature type="domain" description="Helicase C-terminal" evidence="7">
    <location>
        <begin position="303"/>
        <end position="474"/>
    </location>
</feature>
<dbReference type="InterPro" id="IPR027417">
    <property type="entry name" value="P-loop_NTPase"/>
</dbReference>
<dbReference type="Proteomes" id="UP000013042">
    <property type="component" value="Unassembled WGS sequence"/>
</dbReference>
<dbReference type="RefSeq" id="WP_004321673.1">
    <property type="nucleotide sequence ID" value="NZ_AMXD01000125.1"/>
</dbReference>
<evidence type="ECO:0000256" key="3">
    <source>
        <dbReference type="ARBA" id="ARBA00022806"/>
    </source>
</evidence>
<protein>
    <submittedName>
        <fullName evidence="8">ATP-dependent helicase HrpA</fullName>
    </submittedName>
</protein>
<keyword evidence="3 8" id="KW-0347">Helicase</keyword>
<dbReference type="Pfam" id="PF00271">
    <property type="entry name" value="Helicase_C"/>
    <property type="match status" value="1"/>
</dbReference>
<keyword evidence="2" id="KW-0378">Hydrolase</keyword>
<evidence type="ECO:0000259" key="7">
    <source>
        <dbReference type="PROSITE" id="PS51194"/>
    </source>
</evidence>
<dbReference type="InterPro" id="IPR011545">
    <property type="entry name" value="DEAD/DEAH_box_helicase_dom"/>
</dbReference>
<dbReference type="InterPro" id="IPR007502">
    <property type="entry name" value="Helicase-assoc_dom"/>
</dbReference>
<keyword evidence="1" id="KW-0547">Nucleotide-binding</keyword>
<dbReference type="InterPro" id="IPR001650">
    <property type="entry name" value="Helicase_C-like"/>
</dbReference>